<dbReference type="PROSITE" id="PS50987">
    <property type="entry name" value="HTH_ARSR_2"/>
    <property type="match status" value="1"/>
</dbReference>
<name>A0A6M7WM10_RHILI</name>
<dbReference type="PANTHER" id="PTHR43132">
    <property type="entry name" value="ARSENICAL RESISTANCE OPERON REPRESSOR ARSR-RELATED"/>
    <property type="match status" value="1"/>
</dbReference>
<keyword evidence="2" id="KW-0238">DNA-binding</keyword>
<gene>
    <name evidence="5" type="ORF">EB235_19900</name>
</gene>
<dbReference type="InterPro" id="IPR036390">
    <property type="entry name" value="WH_DNA-bd_sf"/>
</dbReference>
<evidence type="ECO:0000259" key="4">
    <source>
        <dbReference type="PROSITE" id="PS50987"/>
    </source>
</evidence>
<dbReference type="Gene3D" id="1.10.10.10">
    <property type="entry name" value="Winged helix-like DNA-binding domain superfamily/Winged helix DNA-binding domain"/>
    <property type="match status" value="1"/>
</dbReference>
<keyword evidence="1" id="KW-0805">Transcription regulation</keyword>
<dbReference type="Proteomes" id="UP000503017">
    <property type="component" value="Chromosome"/>
</dbReference>
<dbReference type="NCBIfam" id="NF033788">
    <property type="entry name" value="HTH_metalloreg"/>
    <property type="match status" value="1"/>
</dbReference>
<reference evidence="5 6" key="1">
    <citation type="submission" date="2018-10" db="EMBL/GenBank/DDBJ databases">
        <authorList>
            <person name="Perry B.J."/>
            <person name="Sullivan J.T."/>
            <person name="Murphy R.J.T."/>
            <person name="Ramsay J.P."/>
            <person name="Ronson C.W."/>
        </authorList>
    </citation>
    <scope>NUCLEOTIDE SEQUENCE [LARGE SCALE GENOMIC DNA]</scope>
    <source>
        <strain evidence="5 6">R88b</strain>
    </source>
</reference>
<dbReference type="GO" id="GO:0003677">
    <property type="term" value="F:DNA binding"/>
    <property type="evidence" value="ECO:0007669"/>
    <property type="project" value="UniProtKB-KW"/>
</dbReference>
<accession>A0A6M7WM10</accession>
<dbReference type="InterPro" id="IPR051011">
    <property type="entry name" value="Metal_resp_trans_reg"/>
</dbReference>
<dbReference type="Pfam" id="PF01022">
    <property type="entry name" value="HTH_5"/>
    <property type="match status" value="1"/>
</dbReference>
<organism evidence="5 6">
    <name type="scientific">Mesorhizobium loti R88b</name>
    <dbReference type="NCBI Taxonomy" id="935548"/>
    <lineage>
        <taxon>Bacteria</taxon>
        <taxon>Pseudomonadati</taxon>
        <taxon>Pseudomonadota</taxon>
        <taxon>Alphaproteobacteria</taxon>
        <taxon>Hyphomicrobiales</taxon>
        <taxon>Phyllobacteriaceae</taxon>
        <taxon>Mesorhizobium</taxon>
    </lineage>
</organism>
<dbReference type="RefSeq" id="WP_027029354.1">
    <property type="nucleotide sequence ID" value="NZ_CP033367.1"/>
</dbReference>
<dbReference type="InterPro" id="IPR036388">
    <property type="entry name" value="WH-like_DNA-bd_sf"/>
</dbReference>
<dbReference type="PANTHER" id="PTHR43132:SF2">
    <property type="entry name" value="ARSENICAL RESISTANCE OPERON REPRESSOR ARSR-RELATED"/>
    <property type="match status" value="1"/>
</dbReference>
<evidence type="ECO:0000313" key="5">
    <source>
        <dbReference type="EMBL" id="QKD03482.1"/>
    </source>
</evidence>
<keyword evidence="3" id="KW-0804">Transcription</keyword>
<dbReference type="SMART" id="SM00418">
    <property type="entry name" value="HTH_ARSR"/>
    <property type="match status" value="1"/>
</dbReference>
<evidence type="ECO:0000313" key="6">
    <source>
        <dbReference type="Proteomes" id="UP000503017"/>
    </source>
</evidence>
<dbReference type="CDD" id="cd00090">
    <property type="entry name" value="HTH_ARSR"/>
    <property type="match status" value="1"/>
</dbReference>
<dbReference type="InterPro" id="IPR001845">
    <property type="entry name" value="HTH_ArsR_DNA-bd_dom"/>
</dbReference>
<sequence length="110" mass="12212">MVSKKLVANAKQAADLLAVLASPWRLLIMSHLANRGEMSVGAICEKLMISQSSLSQHLAKLRRLGLVETRRDSQTIYYSCSSDAAREILSFLEGMYGAPEMKQKRLSSVR</sequence>
<evidence type="ECO:0000256" key="3">
    <source>
        <dbReference type="ARBA" id="ARBA00023163"/>
    </source>
</evidence>
<feature type="domain" description="HTH arsR-type" evidence="4">
    <location>
        <begin position="6"/>
        <end position="100"/>
    </location>
</feature>
<evidence type="ECO:0000256" key="1">
    <source>
        <dbReference type="ARBA" id="ARBA00023015"/>
    </source>
</evidence>
<dbReference type="PRINTS" id="PR00778">
    <property type="entry name" value="HTHARSR"/>
</dbReference>
<dbReference type="InterPro" id="IPR011991">
    <property type="entry name" value="ArsR-like_HTH"/>
</dbReference>
<dbReference type="GO" id="GO:0003700">
    <property type="term" value="F:DNA-binding transcription factor activity"/>
    <property type="evidence" value="ECO:0007669"/>
    <property type="project" value="InterPro"/>
</dbReference>
<dbReference type="AlphaFoldDB" id="A0A6M7WM10"/>
<protein>
    <submittedName>
        <fullName evidence="5">ArsR family transcriptional regulator</fullName>
    </submittedName>
</protein>
<dbReference type="EMBL" id="CP033367">
    <property type="protein sequence ID" value="QKD03482.1"/>
    <property type="molecule type" value="Genomic_DNA"/>
</dbReference>
<dbReference type="SUPFAM" id="SSF46785">
    <property type="entry name" value="Winged helix' DNA-binding domain"/>
    <property type="match status" value="1"/>
</dbReference>
<proteinExistence type="predicted"/>
<evidence type="ECO:0000256" key="2">
    <source>
        <dbReference type="ARBA" id="ARBA00023125"/>
    </source>
</evidence>